<dbReference type="RefSeq" id="WP_149670118.1">
    <property type="nucleotide sequence ID" value="NZ_VTUZ01000006.1"/>
</dbReference>
<dbReference type="Proteomes" id="UP000325273">
    <property type="component" value="Unassembled WGS sequence"/>
</dbReference>
<dbReference type="AlphaFoldDB" id="A0A5B0HC20"/>
<dbReference type="EMBL" id="VTUZ01000006">
    <property type="protein sequence ID" value="KAA1012600.1"/>
    <property type="molecule type" value="Genomic_DNA"/>
</dbReference>
<reference evidence="1 2" key="1">
    <citation type="submission" date="2019-08" db="EMBL/GenBank/DDBJ databases">
        <title>Paraburkholderia sp. DCY113.</title>
        <authorList>
            <person name="Kang J."/>
        </authorList>
    </citation>
    <scope>NUCLEOTIDE SEQUENCE [LARGE SCALE GENOMIC DNA]</scope>
    <source>
        <strain evidence="1 2">DCY113</strain>
    </source>
</reference>
<proteinExistence type="predicted"/>
<protein>
    <submittedName>
        <fullName evidence="1">Uncharacterized protein</fullName>
    </submittedName>
</protein>
<gene>
    <name evidence="1" type="ORF">FVF58_12010</name>
</gene>
<sequence>MANDKPNQGRRLRLALSRFSAMLVQEARHIGQISSYRELDEALGLPDGQSLRYSRYPIDAKTRAPQAAWIQELENRVAKFLKRKAHRVVVENNRTMEEMGAPSDLLNLREFSAVDFQLGYEGDWPTYRRLITSEPDLIEMYFWQWGVLWDRGLPGLSRKEWGVPSDMTIEPFIDALTSDKIRDRARVDAMLGECYRWGEAPNIDPSEIFLEWNFAKTKNYVQQVGGDVALFWTQATRGTARTMPQPISYDEFLPEST</sequence>
<organism evidence="1 2">
    <name type="scientific">Paraburkholderia panacisoli</name>
    <dbReference type="NCBI Taxonomy" id="2603818"/>
    <lineage>
        <taxon>Bacteria</taxon>
        <taxon>Pseudomonadati</taxon>
        <taxon>Pseudomonadota</taxon>
        <taxon>Betaproteobacteria</taxon>
        <taxon>Burkholderiales</taxon>
        <taxon>Burkholderiaceae</taxon>
        <taxon>Paraburkholderia</taxon>
    </lineage>
</organism>
<keyword evidence="2" id="KW-1185">Reference proteome</keyword>
<evidence type="ECO:0000313" key="1">
    <source>
        <dbReference type="EMBL" id="KAA1012600.1"/>
    </source>
</evidence>
<name>A0A5B0HC20_9BURK</name>
<comment type="caution">
    <text evidence="1">The sequence shown here is derived from an EMBL/GenBank/DDBJ whole genome shotgun (WGS) entry which is preliminary data.</text>
</comment>
<accession>A0A5B0HC20</accession>
<evidence type="ECO:0000313" key="2">
    <source>
        <dbReference type="Proteomes" id="UP000325273"/>
    </source>
</evidence>